<dbReference type="NCBIfam" id="NF008752">
    <property type="entry name" value="PRK11784.1-4"/>
    <property type="match status" value="1"/>
</dbReference>
<keyword evidence="1" id="KW-0711">Selenium</keyword>
<dbReference type="Proteomes" id="UP000244092">
    <property type="component" value="Unassembled WGS sequence"/>
</dbReference>
<dbReference type="InterPro" id="IPR001763">
    <property type="entry name" value="Rhodanese-like_dom"/>
</dbReference>
<dbReference type="InterPro" id="IPR017582">
    <property type="entry name" value="SelU"/>
</dbReference>
<dbReference type="RefSeq" id="WP_051544566.1">
    <property type="nucleotide sequence ID" value="NZ_QBKU01000001.1"/>
</dbReference>
<dbReference type="InterPro" id="IPR001307">
    <property type="entry name" value="Thiosulphate_STrfase_CS"/>
</dbReference>
<dbReference type="InterPro" id="IPR036873">
    <property type="entry name" value="Rhodanese-like_dom_sf"/>
</dbReference>
<comment type="caution">
    <text evidence="3">The sequence shown here is derived from an EMBL/GenBank/DDBJ whole genome shotgun (WGS) entry which is preliminary data.</text>
</comment>
<evidence type="ECO:0000256" key="1">
    <source>
        <dbReference type="ARBA" id="ARBA00023266"/>
    </source>
</evidence>
<proteinExistence type="predicted"/>
<protein>
    <submittedName>
        <fullName evidence="3">tRNA 2-selenouridine synthase</fullName>
    </submittedName>
</protein>
<reference evidence="3 4" key="1">
    <citation type="submission" date="2018-04" db="EMBL/GenBank/DDBJ databases">
        <title>Genomic Encyclopedia of Archaeal and Bacterial Type Strains, Phase II (KMG-II): from individual species to whole genera.</title>
        <authorList>
            <person name="Goeker M."/>
        </authorList>
    </citation>
    <scope>NUCLEOTIDE SEQUENCE [LARGE SCALE GENOMIC DNA]</scope>
    <source>
        <strain evidence="3 4">DSM 12244</strain>
    </source>
</reference>
<evidence type="ECO:0000259" key="2">
    <source>
        <dbReference type="PROSITE" id="PS50206"/>
    </source>
</evidence>
<evidence type="ECO:0000313" key="3">
    <source>
        <dbReference type="EMBL" id="PTX75556.1"/>
    </source>
</evidence>
<accession>A0A2T6CJ76</accession>
<dbReference type="GO" id="GO:0004792">
    <property type="term" value="F:thiosulfate-cyanide sulfurtransferase activity"/>
    <property type="evidence" value="ECO:0007669"/>
    <property type="project" value="InterPro"/>
</dbReference>
<dbReference type="InterPro" id="IPR058840">
    <property type="entry name" value="AAA_SelU"/>
</dbReference>
<gene>
    <name evidence="3" type="ORF">C8N31_101212</name>
</gene>
<dbReference type="PROSITE" id="PS00380">
    <property type="entry name" value="RHODANESE_1"/>
    <property type="match status" value="1"/>
</dbReference>
<organism evidence="3 4">
    <name type="scientific">Sulfitobacter mediterraneus</name>
    <dbReference type="NCBI Taxonomy" id="83219"/>
    <lineage>
        <taxon>Bacteria</taxon>
        <taxon>Pseudomonadati</taxon>
        <taxon>Pseudomonadota</taxon>
        <taxon>Alphaproteobacteria</taxon>
        <taxon>Rhodobacterales</taxon>
        <taxon>Roseobacteraceae</taxon>
        <taxon>Sulfitobacter</taxon>
    </lineage>
</organism>
<sequence>MIPCTLSTYSDLTDLAVDTIIDVRAPSEFAEDHLPGAINLPVLDDVQRAEVGTIYKQDSPFNARKIGAALVAQNTAAHLQGPLAGKGGDWQPLVYCWRGGQRSGAFATILDQVGWRVRLLSGGYRSYRRLVSKMLYDGPLPHQMILVSGGTGTAKTRLLQHLANAGGQILDLEALAGHRGSIFGAMAEGQPKQKMFESRLAAACAQLDPNKLTWVEAESSKIGDRVVPPALWTRMCAAPRVEVSAPLAARADFLCRAYEDLTSDPAQFGTQIDQMRSFHPADRIGHWHDLAKTGEWNTLAADLIRDHYDPRYAKSAARTTTPLRRLELPDLSDDTLQQTAQTLLSGAAPA</sequence>
<evidence type="ECO:0000313" key="4">
    <source>
        <dbReference type="Proteomes" id="UP000244092"/>
    </source>
</evidence>
<dbReference type="SUPFAM" id="SSF52821">
    <property type="entry name" value="Rhodanese/Cell cycle control phosphatase"/>
    <property type="match status" value="1"/>
</dbReference>
<dbReference type="PROSITE" id="PS50206">
    <property type="entry name" value="RHODANESE_3"/>
    <property type="match status" value="1"/>
</dbReference>
<dbReference type="SMART" id="SM00450">
    <property type="entry name" value="RHOD"/>
    <property type="match status" value="1"/>
</dbReference>
<dbReference type="NCBIfam" id="NF008750">
    <property type="entry name" value="PRK11784.1-2"/>
    <property type="match status" value="1"/>
</dbReference>
<dbReference type="PANTHER" id="PTHR30401:SF0">
    <property type="entry name" value="TRNA 2-SELENOURIDINE SYNTHASE"/>
    <property type="match status" value="1"/>
</dbReference>
<dbReference type="PANTHER" id="PTHR30401">
    <property type="entry name" value="TRNA 2-SELENOURIDINE SYNTHASE"/>
    <property type="match status" value="1"/>
</dbReference>
<dbReference type="OrthoDB" id="9808735at2"/>
<dbReference type="EMBL" id="QBKU01000001">
    <property type="protein sequence ID" value="PTX75556.1"/>
    <property type="molecule type" value="Genomic_DNA"/>
</dbReference>
<feature type="domain" description="Rhodanese" evidence="2">
    <location>
        <begin position="14"/>
        <end position="136"/>
    </location>
</feature>
<dbReference type="Pfam" id="PF00581">
    <property type="entry name" value="Rhodanese"/>
    <property type="match status" value="1"/>
</dbReference>
<dbReference type="Pfam" id="PF26341">
    <property type="entry name" value="AAA_SelU"/>
    <property type="match status" value="1"/>
</dbReference>
<dbReference type="Gene3D" id="3.40.250.10">
    <property type="entry name" value="Rhodanese-like domain"/>
    <property type="match status" value="1"/>
</dbReference>
<dbReference type="GO" id="GO:0002098">
    <property type="term" value="P:tRNA wobble uridine modification"/>
    <property type="evidence" value="ECO:0007669"/>
    <property type="project" value="InterPro"/>
</dbReference>
<name>A0A2T6CJ76_9RHOB</name>
<dbReference type="AlphaFoldDB" id="A0A2T6CJ76"/>
<dbReference type="NCBIfam" id="TIGR03167">
    <property type="entry name" value="tRNA_sel_U_synt"/>
    <property type="match status" value="1"/>
</dbReference>
<dbReference type="GO" id="GO:0043828">
    <property type="term" value="F:tRNA 2-selenouridine synthase activity"/>
    <property type="evidence" value="ECO:0007669"/>
    <property type="project" value="InterPro"/>
</dbReference>